<gene>
    <name evidence="1" type="primary">RvY_16300-1</name>
    <name evidence="1" type="synonym">RvY_16300.1</name>
    <name evidence="1" type="ORF">RvY_16300</name>
</gene>
<dbReference type="Proteomes" id="UP000186922">
    <property type="component" value="Unassembled WGS sequence"/>
</dbReference>
<dbReference type="OrthoDB" id="10658892at2759"/>
<dbReference type="EMBL" id="BDGG01000013">
    <property type="protein sequence ID" value="GAV06283.1"/>
    <property type="molecule type" value="Genomic_DNA"/>
</dbReference>
<keyword evidence="2" id="KW-1185">Reference proteome</keyword>
<organism evidence="1 2">
    <name type="scientific">Ramazzottius varieornatus</name>
    <name type="common">Water bear</name>
    <name type="synonym">Tardigrade</name>
    <dbReference type="NCBI Taxonomy" id="947166"/>
    <lineage>
        <taxon>Eukaryota</taxon>
        <taxon>Metazoa</taxon>
        <taxon>Ecdysozoa</taxon>
        <taxon>Tardigrada</taxon>
        <taxon>Eutardigrada</taxon>
        <taxon>Parachela</taxon>
        <taxon>Hypsibioidea</taxon>
        <taxon>Ramazzottiidae</taxon>
        <taxon>Ramazzottius</taxon>
    </lineage>
</organism>
<protein>
    <submittedName>
        <fullName evidence="1">Uncharacterized protein</fullName>
    </submittedName>
</protein>
<reference evidence="1 2" key="1">
    <citation type="journal article" date="2016" name="Nat. Commun.">
        <title>Extremotolerant tardigrade genome and improved radiotolerance of human cultured cells by tardigrade-unique protein.</title>
        <authorList>
            <person name="Hashimoto T."/>
            <person name="Horikawa D.D."/>
            <person name="Saito Y."/>
            <person name="Kuwahara H."/>
            <person name="Kozuka-Hata H."/>
            <person name="Shin-I T."/>
            <person name="Minakuchi Y."/>
            <person name="Ohishi K."/>
            <person name="Motoyama A."/>
            <person name="Aizu T."/>
            <person name="Enomoto A."/>
            <person name="Kondo K."/>
            <person name="Tanaka S."/>
            <person name="Hara Y."/>
            <person name="Koshikawa S."/>
            <person name="Sagara H."/>
            <person name="Miura T."/>
            <person name="Yokobori S."/>
            <person name="Miyagawa K."/>
            <person name="Suzuki Y."/>
            <person name="Kubo T."/>
            <person name="Oyama M."/>
            <person name="Kohara Y."/>
            <person name="Fujiyama A."/>
            <person name="Arakawa K."/>
            <person name="Katayama T."/>
            <person name="Toyoda A."/>
            <person name="Kunieda T."/>
        </authorList>
    </citation>
    <scope>NUCLEOTIDE SEQUENCE [LARGE SCALE GENOMIC DNA]</scope>
    <source>
        <strain evidence="1 2">YOKOZUNA-1</strain>
    </source>
</reference>
<proteinExistence type="predicted"/>
<sequence length="119" mass="13485">MAESIGRLEIQELRSLSLTMNFPPRAAKSMYRGDRSLLVESLETLLCNIEKRPLAVEIGMLKFVDSRSFAGLLALMVGYLCFLVERNEGFNETSNIRQYASVLIAKINVRFLVFNPKLP</sequence>
<comment type="caution">
    <text evidence="1">The sequence shown here is derived from an EMBL/GenBank/DDBJ whole genome shotgun (WGS) entry which is preliminary data.</text>
</comment>
<name>A0A1D1W0U3_RAMVA</name>
<accession>A0A1D1W0U3</accession>
<evidence type="ECO:0000313" key="1">
    <source>
        <dbReference type="EMBL" id="GAV06283.1"/>
    </source>
</evidence>
<dbReference type="AlphaFoldDB" id="A0A1D1W0U3"/>
<evidence type="ECO:0000313" key="2">
    <source>
        <dbReference type="Proteomes" id="UP000186922"/>
    </source>
</evidence>